<evidence type="ECO:0000259" key="1">
    <source>
        <dbReference type="Pfam" id="PF01936"/>
    </source>
</evidence>
<evidence type="ECO:0000313" key="3">
    <source>
        <dbReference type="Proteomes" id="UP000616724"/>
    </source>
</evidence>
<dbReference type="AlphaFoldDB" id="A0A8J3W5P6"/>
<dbReference type="CDD" id="cd18722">
    <property type="entry name" value="PIN_NicB-like"/>
    <property type="match status" value="1"/>
</dbReference>
<proteinExistence type="predicted"/>
<keyword evidence="3" id="KW-1185">Reference proteome</keyword>
<accession>A0A8J3W5P6</accession>
<dbReference type="Gene3D" id="3.40.50.1010">
    <property type="entry name" value="5'-nuclease"/>
    <property type="match status" value="1"/>
</dbReference>
<organism evidence="2 3">
    <name type="scientific">Planobispora longispora</name>
    <dbReference type="NCBI Taxonomy" id="28887"/>
    <lineage>
        <taxon>Bacteria</taxon>
        <taxon>Bacillati</taxon>
        <taxon>Actinomycetota</taxon>
        <taxon>Actinomycetes</taxon>
        <taxon>Streptosporangiales</taxon>
        <taxon>Streptosporangiaceae</taxon>
        <taxon>Planobispora</taxon>
    </lineage>
</organism>
<dbReference type="Proteomes" id="UP000616724">
    <property type="component" value="Unassembled WGS sequence"/>
</dbReference>
<dbReference type="EMBL" id="BOOH01000021">
    <property type="protein sequence ID" value="GIH76698.1"/>
    <property type="molecule type" value="Genomic_DNA"/>
</dbReference>
<dbReference type="Pfam" id="PF01936">
    <property type="entry name" value="NYN"/>
    <property type="match status" value="1"/>
</dbReference>
<sequence>MAVRDKLNDEPARVGVDIDGYNLYYALRRLKGRRYLWLDLVALATRLLKEDQILRTLYYFTAPVRHDSAALVRQRGYLAALECGGDVKVVLGRFQEQRVGCRGCGAEWRTYEEKQTDVAIATAMVADVALDRVDAVLLISADSDLCAGIHTIREIDAHRGTKTRIVAVFPPGRRSDRLREAADAWFPPR</sequence>
<name>A0A8J3W5P6_9ACTN</name>
<protein>
    <recommendedName>
        <fullName evidence="1">NYN domain-containing protein</fullName>
    </recommendedName>
</protein>
<reference evidence="2 3" key="1">
    <citation type="submission" date="2021-01" db="EMBL/GenBank/DDBJ databases">
        <title>Whole genome shotgun sequence of Planobispora longispora NBRC 13918.</title>
        <authorList>
            <person name="Komaki H."/>
            <person name="Tamura T."/>
        </authorList>
    </citation>
    <scope>NUCLEOTIDE SEQUENCE [LARGE SCALE GENOMIC DNA]</scope>
    <source>
        <strain evidence="2 3">NBRC 13918</strain>
    </source>
</reference>
<dbReference type="InterPro" id="IPR021139">
    <property type="entry name" value="NYN"/>
</dbReference>
<dbReference type="PANTHER" id="PTHR35458">
    <property type="entry name" value="SLR0755 PROTEIN"/>
    <property type="match status" value="1"/>
</dbReference>
<evidence type="ECO:0000313" key="2">
    <source>
        <dbReference type="EMBL" id="GIH76698.1"/>
    </source>
</evidence>
<feature type="domain" description="NYN" evidence="1">
    <location>
        <begin position="13"/>
        <end position="183"/>
    </location>
</feature>
<dbReference type="GO" id="GO:0004540">
    <property type="term" value="F:RNA nuclease activity"/>
    <property type="evidence" value="ECO:0007669"/>
    <property type="project" value="InterPro"/>
</dbReference>
<comment type="caution">
    <text evidence="2">The sequence shown here is derived from an EMBL/GenBank/DDBJ whole genome shotgun (WGS) entry which is preliminary data.</text>
</comment>
<dbReference type="RefSeq" id="WP_203891269.1">
    <property type="nucleotide sequence ID" value="NZ_BOOH01000021.1"/>
</dbReference>
<dbReference type="PANTHER" id="PTHR35458:SF8">
    <property type="entry name" value="SLR0650 PROTEIN"/>
    <property type="match status" value="1"/>
</dbReference>
<dbReference type="InterPro" id="IPR047140">
    <property type="entry name" value="LabA"/>
</dbReference>
<gene>
    <name evidence="2" type="ORF">Plo01_31270</name>
</gene>